<protein>
    <submittedName>
        <fullName evidence="2">Uncharacterized protein</fullName>
    </submittedName>
</protein>
<dbReference type="Proteomes" id="UP000028511">
    <property type="component" value="Unassembled WGS sequence"/>
</dbReference>
<dbReference type="AlphaFoldDB" id="A0A077N9W9"/>
<organism evidence="2">
    <name type="scientific">Xenorhabdus bovienii str. puntauvense</name>
    <dbReference type="NCBI Taxonomy" id="1398201"/>
    <lineage>
        <taxon>Bacteria</taxon>
        <taxon>Pseudomonadati</taxon>
        <taxon>Pseudomonadota</taxon>
        <taxon>Gammaproteobacteria</taxon>
        <taxon>Enterobacterales</taxon>
        <taxon>Morganellaceae</taxon>
        <taxon>Xenorhabdus</taxon>
    </lineage>
</organism>
<feature type="transmembrane region" description="Helical" evidence="1">
    <location>
        <begin position="35"/>
        <end position="57"/>
    </location>
</feature>
<dbReference type="HOGENOM" id="CLU_2940822_0_0_6"/>
<keyword evidence="1" id="KW-0812">Transmembrane</keyword>
<keyword evidence="1" id="KW-0472">Membrane</keyword>
<name>A0A077N9W9_XENBV</name>
<dbReference type="EMBL" id="CBSW010000271">
    <property type="protein sequence ID" value="CDG98926.1"/>
    <property type="molecule type" value="Genomic_DNA"/>
</dbReference>
<gene>
    <name evidence="2" type="ORF">XBP1_650008</name>
</gene>
<accession>A0A077N9W9</accession>
<evidence type="ECO:0000313" key="2">
    <source>
        <dbReference type="EMBL" id="CDG98926.1"/>
    </source>
</evidence>
<keyword evidence="1" id="KW-1133">Transmembrane helix</keyword>
<evidence type="ECO:0000256" key="1">
    <source>
        <dbReference type="SAM" id="Phobius"/>
    </source>
</evidence>
<proteinExistence type="predicted"/>
<comment type="caution">
    <text evidence="2">The sequence shown here is derived from an EMBL/GenBank/DDBJ whole genome shotgun (WGS) entry which is preliminary data.</text>
</comment>
<sequence>MSKIFRQNLALFPNSFILSRLKGIKSKLLIGKTYYINWYFILYCFTLIPYAVTRFYIPPF</sequence>
<reference evidence="2" key="1">
    <citation type="submission" date="2013-07" db="EMBL/GenBank/DDBJ databases">
        <title>Sub-species coevolution in mutualistic symbiosis.</title>
        <authorList>
            <person name="Murfin K."/>
            <person name="Klassen J."/>
            <person name="Lee M."/>
            <person name="Forst S."/>
            <person name="Stock P."/>
            <person name="Goodrich-Blair H."/>
        </authorList>
    </citation>
    <scope>NUCLEOTIDE SEQUENCE [LARGE SCALE GENOMIC DNA]</scope>
    <source>
        <strain evidence="2">Puntauvense</strain>
    </source>
</reference>